<sequence length="304" mass="34956">MGDTSARKEIEETSQNASITKETAAHLEQTLLRFQEELEQVRNLASLLISLVAADANNQNHTTPPPAQPAHTQACNTCNNTPLLIPEPQNNTNDQNAPIFVDTVPHYAQPISDTPESDSKDSLIQNLAAELKRLTSRVQGVEDSKGVEGDPRVHLRMYCDKLVGVGRDEKIRMKLFMRILKGDTLSWYISQDAKKWISWVNMASDFMDRFRFNIENALDVFYIQNLKKKPTETFREYVTRWRTEAAKVRPALEEEQMNRFFVRARDPKYYERLMLIEGQKFSDIIKLGERIEKGIKNGMVTNKH</sequence>
<reference evidence="2" key="2">
    <citation type="submission" date="2025-08" db="UniProtKB">
        <authorList>
            <consortium name="RefSeq"/>
        </authorList>
    </citation>
    <scope>IDENTIFICATION</scope>
    <source>
        <tissue evidence="2">Leaf</tissue>
    </source>
</reference>
<evidence type="ECO:0000313" key="1">
    <source>
        <dbReference type="Proteomes" id="UP000790787"/>
    </source>
</evidence>
<accession>A0AC58S467</accession>
<dbReference type="Proteomes" id="UP000790787">
    <property type="component" value="Chromosome 10"/>
</dbReference>
<gene>
    <name evidence="2" type="primary">LOC142165021</name>
</gene>
<organism evidence="1 2">
    <name type="scientific">Nicotiana tabacum</name>
    <name type="common">Common tobacco</name>
    <dbReference type="NCBI Taxonomy" id="4097"/>
    <lineage>
        <taxon>Eukaryota</taxon>
        <taxon>Viridiplantae</taxon>
        <taxon>Streptophyta</taxon>
        <taxon>Embryophyta</taxon>
        <taxon>Tracheophyta</taxon>
        <taxon>Spermatophyta</taxon>
        <taxon>Magnoliopsida</taxon>
        <taxon>eudicotyledons</taxon>
        <taxon>Gunneridae</taxon>
        <taxon>Pentapetalae</taxon>
        <taxon>asterids</taxon>
        <taxon>lamiids</taxon>
        <taxon>Solanales</taxon>
        <taxon>Solanaceae</taxon>
        <taxon>Nicotianoideae</taxon>
        <taxon>Nicotianeae</taxon>
        <taxon>Nicotiana</taxon>
    </lineage>
</organism>
<evidence type="ECO:0000313" key="2">
    <source>
        <dbReference type="RefSeq" id="XP_075079769.1"/>
    </source>
</evidence>
<proteinExistence type="predicted"/>
<reference evidence="1" key="1">
    <citation type="journal article" date="2014" name="Nat. Commun.">
        <title>The tobacco genome sequence and its comparison with those of tomato and potato.</title>
        <authorList>
            <person name="Sierro N."/>
            <person name="Battey J.N."/>
            <person name="Ouadi S."/>
            <person name="Bakaher N."/>
            <person name="Bovet L."/>
            <person name="Willig A."/>
            <person name="Goepfert S."/>
            <person name="Peitsch M.C."/>
            <person name="Ivanov N.V."/>
        </authorList>
    </citation>
    <scope>NUCLEOTIDE SEQUENCE [LARGE SCALE GENOMIC DNA]</scope>
</reference>
<protein>
    <submittedName>
        <fullName evidence="2">Uncharacterized protein LOC142165021</fullName>
    </submittedName>
</protein>
<name>A0AC58S467_TOBAC</name>
<dbReference type="RefSeq" id="XP_075079769.1">
    <property type="nucleotide sequence ID" value="XM_075223668.1"/>
</dbReference>
<keyword evidence="1" id="KW-1185">Reference proteome</keyword>